<evidence type="ECO:0000313" key="3">
    <source>
        <dbReference type="Proteomes" id="UP000555448"/>
    </source>
</evidence>
<accession>A0A7W7K6N9</accession>
<evidence type="ECO:0000313" key="2">
    <source>
        <dbReference type="EMBL" id="MBB4857171.1"/>
    </source>
</evidence>
<evidence type="ECO:0000256" key="1">
    <source>
        <dbReference type="SAM" id="MobiDB-lite"/>
    </source>
</evidence>
<organism evidence="2 3">
    <name type="scientific">Novosphingobium chloroacetimidivorans</name>
    <dbReference type="NCBI Taxonomy" id="1428314"/>
    <lineage>
        <taxon>Bacteria</taxon>
        <taxon>Pseudomonadati</taxon>
        <taxon>Pseudomonadota</taxon>
        <taxon>Alphaproteobacteria</taxon>
        <taxon>Sphingomonadales</taxon>
        <taxon>Sphingomonadaceae</taxon>
        <taxon>Novosphingobium</taxon>
    </lineage>
</organism>
<feature type="region of interest" description="Disordered" evidence="1">
    <location>
        <begin position="356"/>
        <end position="377"/>
    </location>
</feature>
<gene>
    <name evidence="2" type="ORF">HNO88_000478</name>
</gene>
<sequence>MGEFTFGQVEAVLARQNRIADHKRVAFGGRLKFLQKNGVPHRRLKPGRGKAGAFSFSELIQLAAAVELLQVGISPQKAARIISTNLLGLEFTITQAMQFGPLKKGDKYKPYWLLMLSELGEMMEGDVPEYDQTRVLRIDTQRLTKFIADNDHWVRGQRLRMIVINGINLVGNIVALLCDDLKFSTRHLLWLSLQEEIDKESDRARGLTQLFDAEPPKWTIPAHLMTQEPLQKDHFLRANIHRFRTTDPRFGRPIPTREAVGTFAQLSIPAKQFMRYIAVSIWTKPDLTPEDLNDKSGLLTASKALRWGGEIDDLYHELIKHELLSAPSGDTPPRLTILGAIATSEIAEDVADRQLLTDEKAASSEPKGGSTDVSSEA</sequence>
<comment type="caution">
    <text evidence="2">The sequence shown here is derived from an EMBL/GenBank/DDBJ whole genome shotgun (WGS) entry which is preliminary data.</text>
</comment>
<dbReference type="AlphaFoldDB" id="A0A7W7K6N9"/>
<reference evidence="2 3" key="1">
    <citation type="submission" date="2020-08" db="EMBL/GenBank/DDBJ databases">
        <title>Functional genomics of gut bacteria from endangered species of beetles.</title>
        <authorList>
            <person name="Carlos-Shanley C."/>
        </authorList>
    </citation>
    <scope>NUCLEOTIDE SEQUENCE [LARGE SCALE GENOMIC DNA]</scope>
    <source>
        <strain evidence="2 3">S00245</strain>
    </source>
</reference>
<keyword evidence="3" id="KW-1185">Reference proteome</keyword>
<protein>
    <submittedName>
        <fullName evidence="2">Uncharacterized protein</fullName>
    </submittedName>
</protein>
<name>A0A7W7K6N9_9SPHN</name>
<dbReference type="RefSeq" id="WP_184242438.1">
    <property type="nucleotide sequence ID" value="NZ_JACHLR010000002.1"/>
</dbReference>
<dbReference type="Proteomes" id="UP000555448">
    <property type="component" value="Unassembled WGS sequence"/>
</dbReference>
<proteinExistence type="predicted"/>
<dbReference type="EMBL" id="JACHLR010000002">
    <property type="protein sequence ID" value="MBB4857171.1"/>
    <property type="molecule type" value="Genomic_DNA"/>
</dbReference>